<feature type="domain" description="RNase H type-1" evidence="1">
    <location>
        <begin position="168"/>
        <end position="238"/>
    </location>
</feature>
<dbReference type="EMBL" id="JABWDY010033075">
    <property type="protein sequence ID" value="KAF5183687.1"/>
    <property type="molecule type" value="Genomic_DNA"/>
</dbReference>
<keyword evidence="3" id="KW-1185">Reference proteome</keyword>
<dbReference type="PROSITE" id="PS50879">
    <property type="entry name" value="RNASE_H_1"/>
    <property type="match status" value="1"/>
</dbReference>
<dbReference type="InterPro" id="IPR012337">
    <property type="entry name" value="RNaseH-like_sf"/>
</dbReference>
<reference evidence="2 3" key="1">
    <citation type="submission" date="2020-06" db="EMBL/GenBank/DDBJ databases">
        <title>Transcriptomic and genomic resources for Thalictrum thalictroides and T. hernandezii: Facilitating candidate gene discovery in an emerging model plant lineage.</title>
        <authorList>
            <person name="Arias T."/>
            <person name="Riano-Pachon D.M."/>
            <person name="Di Stilio V.S."/>
        </authorList>
    </citation>
    <scope>NUCLEOTIDE SEQUENCE [LARGE SCALE GENOMIC DNA]</scope>
    <source>
        <strain evidence="3">cv. WT478/WT964</strain>
        <tissue evidence="2">Leaves</tissue>
    </source>
</reference>
<evidence type="ECO:0000313" key="3">
    <source>
        <dbReference type="Proteomes" id="UP000554482"/>
    </source>
</evidence>
<gene>
    <name evidence="2" type="ORF">FRX31_026726</name>
</gene>
<proteinExistence type="predicted"/>
<dbReference type="Pfam" id="PF13966">
    <property type="entry name" value="zf-RVT"/>
    <property type="match status" value="1"/>
</dbReference>
<dbReference type="InterPro" id="IPR036397">
    <property type="entry name" value="RNaseH_sf"/>
</dbReference>
<dbReference type="SUPFAM" id="SSF53098">
    <property type="entry name" value="Ribonuclease H-like"/>
    <property type="match status" value="1"/>
</dbReference>
<dbReference type="PANTHER" id="PTHR47074:SF75">
    <property type="entry name" value="RNASE H TYPE-1 DOMAIN-CONTAINING PROTEIN"/>
    <property type="match status" value="1"/>
</dbReference>
<dbReference type="InterPro" id="IPR026960">
    <property type="entry name" value="RVT-Znf"/>
</dbReference>
<dbReference type="GO" id="GO:0004523">
    <property type="term" value="F:RNA-DNA hybrid ribonuclease activity"/>
    <property type="evidence" value="ECO:0007669"/>
    <property type="project" value="InterPro"/>
</dbReference>
<dbReference type="Pfam" id="PF13456">
    <property type="entry name" value="RVT_3"/>
    <property type="match status" value="1"/>
</dbReference>
<comment type="caution">
    <text evidence="2">The sequence shown here is derived from an EMBL/GenBank/DDBJ whole genome shotgun (WGS) entry which is preliminary data.</text>
</comment>
<organism evidence="2 3">
    <name type="scientific">Thalictrum thalictroides</name>
    <name type="common">Rue-anemone</name>
    <name type="synonym">Anemone thalictroides</name>
    <dbReference type="NCBI Taxonomy" id="46969"/>
    <lineage>
        <taxon>Eukaryota</taxon>
        <taxon>Viridiplantae</taxon>
        <taxon>Streptophyta</taxon>
        <taxon>Embryophyta</taxon>
        <taxon>Tracheophyta</taxon>
        <taxon>Spermatophyta</taxon>
        <taxon>Magnoliopsida</taxon>
        <taxon>Ranunculales</taxon>
        <taxon>Ranunculaceae</taxon>
        <taxon>Thalictroideae</taxon>
        <taxon>Thalictrum</taxon>
    </lineage>
</organism>
<dbReference type="GO" id="GO:0003676">
    <property type="term" value="F:nucleic acid binding"/>
    <property type="evidence" value="ECO:0007669"/>
    <property type="project" value="InterPro"/>
</dbReference>
<dbReference type="Gene3D" id="3.30.420.10">
    <property type="entry name" value="Ribonuclease H-like superfamily/Ribonuclease H"/>
    <property type="match status" value="1"/>
</dbReference>
<evidence type="ECO:0000259" key="1">
    <source>
        <dbReference type="PROSITE" id="PS50879"/>
    </source>
</evidence>
<dbReference type="InterPro" id="IPR052929">
    <property type="entry name" value="RNase_H-like_EbsB-rel"/>
</dbReference>
<accession>A0A7J6VFY7</accession>
<dbReference type="InterPro" id="IPR044730">
    <property type="entry name" value="RNase_H-like_dom_plant"/>
</dbReference>
<name>A0A7J6VFY7_THATH</name>
<dbReference type="InterPro" id="IPR002156">
    <property type="entry name" value="RNaseH_domain"/>
</dbReference>
<dbReference type="OrthoDB" id="1748554at2759"/>
<dbReference type="PANTHER" id="PTHR47074">
    <property type="entry name" value="BNAC02G40300D PROTEIN"/>
    <property type="match status" value="1"/>
</dbReference>
<dbReference type="AlphaFoldDB" id="A0A7J6VFY7"/>
<feature type="non-terminal residue" evidence="2">
    <location>
        <position position="238"/>
    </location>
</feature>
<evidence type="ECO:0000313" key="2">
    <source>
        <dbReference type="EMBL" id="KAF5183687.1"/>
    </source>
</evidence>
<dbReference type="Proteomes" id="UP000554482">
    <property type="component" value="Unassembled WGS sequence"/>
</dbReference>
<sequence length="238" mass="27118">MAWKILHKAINTEDRVQAMMVSMPSQCVLCKVACESWQHLFFDCKVAKNIWSILSEWFLHARPPDNMDKVINLRASKSPMLADMWKSGSLAVLVQIWIARNKMRYENVQPKLNKMIFKIKKAVDFAQTITKKHSFGNQYDQLVFGKLKVKNRNERRQRIVECYWLPPTQGQMKANTDGASLGNPGQAGWGVVYRDHLGAAQGAYIGGLGRASNYEAECTAIVECMDMALSKGWDMLWV</sequence>
<protein>
    <recommendedName>
        <fullName evidence="1">RNase H type-1 domain-containing protein</fullName>
    </recommendedName>
</protein>
<dbReference type="CDD" id="cd06222">
    <property type="entry name" value="RNase_H_like"/>
    <property type="match status" value="1"/>
</dbReference>